<proteinExistence type="predicted"/>
<evidence type="ECO:0000256" key="1">
    <source>
        <dbReference type="SAM" id="SignalP"/>
    </source>
</evidence>
<dbReference type="Proteomes" id="UP000244908">
    <property type="component" value="Chromosome"/>
</dbReference>
<sequence length="111" mass="13880">MLKKTLFILLLAVSFCVSAGPRDYRDYRGYKSYPKHYNYNQHNQYRDRAHHNYRSYRNYSNQRDNHRYNRDASFQYRYHLNNYRPVYKGDYRSANRYRAYDYRGGRPSHLR</sequence>
<keyword evidence="1" id="KW-0732">Signal</keyword>
<evidence type="ECO:0000313" key="2">
    <source>
        <dbReference type="EMBL" id="AWH88006.1"/>
    </source>
</evidence>
<protein>
    <recommendedName>
        <fullName evidence="4">DUF2502 domain-containing protein</fullName>
    </recommendedName>
</protein>
<dbReference type="RefSeq" id="WP_108900081.1">
    <property type="nucleotide sequence ID" value="NZ_CP029185.2"/>
</dbReference>
<keyword evidence="3" id="KW-1185">Reference proteome</keyword>
<dbReference type="OrthoDB" id="9931973at2"/>
<reference evidence="2 3" key="1">
    <citation type="journal article" date="2019" name="Int. J. Syst. Evol. Microbiol.">
        <title>Limnobaculum parvum gen. nov., sp. nov., isolated from a freshwater lake.</title>
        <authorList>
            <person name="Baek C."/>
            <person name="Shin S.K."/>
            <person name="Yi H."/>
        </authorList>
    </citation>
    <scope>NUCLEOTIDE SEQUENCE [LARGE SCALE GENOMIC DNA]</scope>
    <source>
        <strain evidence="2 3">HYN0051</strain>
    </source>
</reference>
<feature type="signal peptide" evidence="1">
    <location>
        <begin position="1"/>
        <end position="19"/>
    </location>
</feature>
<dbReference type="EMBL" id="CP029185">
    <property type="protein sequence ID" value="AWH88006.1"/>
    <property type="molecule type" value="Genomic_DNA"/>
</dbReference>
<accession>A0A2Y9TWK2</accession>
<dbReference type="AlphaFoldDB" id="A0A2Y9TWK2"/>
<feature type="chain" id="PRO_5016057935" description="DUF2502 domain-containing protein" evidence="1">
    <location>
        <begin position="20"/>
        <end position="111"/>
    </location>
</feature>
<evidence type="ECO:0000313" key="3">
    <source>
        <dbReference type="Proteomes" id="UP000244908"/>
    </source>
</evidence>
<name>A0A2Y9TWK2_9GAMM</name>
<organism evidence="2 3">
    <name type="scientific">Limnobaculum parvum</name>
    <dbReference type="NCBI Taxonomy" id="2172103"/>
    <lineage>
        <taxon>Bacteria</taxon>
        <taxon>Pseudomonadati</taxon>
        <taxon>Pseudomonadota</taxon>
        <taxon>Gammaproteobacteria</taxon>
        <taxon>Enterobacterales</taxon>
        <taxon>Budviciaceae</taxon>
        <taxon>Limnobaculum</taxon>
    </lineage>
</organism>
<evidence type="ECO:0008006" key="4">
    <source>
        <dbReference type="Google" id="ProtNLM"/>
    </source>
</evidence>
<gene>
    <name evidence="2" type="ORF">HYN51_05195</name>
</gene>
<dbReference type="KEGG" id="lpv:HYN51_05195"/>